<dbReference type="EMBL" id="CAKOFQ010006756">
    <property type="protein sequence ID" value="CAH1968772.1"/>
    <property type="molecule type" value="Genomic_DNA"/>
</dbReference>
<comment type="caution">
    <text evidence="2">The sequence shown here is derived from an EMBL/GenBank/DDBJ whole genome shotgun (WGS) entry which is preliminary data.</text>
</comment>
<feature type="domain" description="PiggyBac transposable element-derived protein" evidence="1">
    <location>
        <begin position="4"/>
        <end position="123"/>
    </location>
</feature>
<reference evidence="2" key="1">
    <citation type="submission" date="2022-03" db="EMBL/GenBank/DDBJ databases">
        <authorList>
            <person name="Sayadi A."/>
        </authorList>
    </citation>
    <scope>NUCLEOTIDE SEQUENCE</scope>
</reference>
<organism evidence="2 3">
    <name type="scientific">Acanthoscelides obtectus</name>
    <name type="common">Bean weevil</name>
    <name type="synonym">Bruchus obtectus</name>
    <dbReference type="NCBI Taxonomy" id="200917"/>
    <lineage>
        <taxon>Eukaryota</taxon>
        <taxon>Metazoa</taxon>
        <taxon>Ecdysozoa</taxon>
        <taxon>Arthropoda</taxon>
        <taxon>Hexapoda</taxon>
        <taxon>Insecta</taxon>
        <taxon>Pterygota</taxon>
        <taxon>Neoptera</taxon>
        <taxon>Endopterygota</taxon>
        <taxon>Coleoptera</taxon>
        <taxon>Polyphaga</taxon>
        <taxon>Cucujiformia</taxon>
        <taxon>Chrysomeloidea</taxon>
        <taxon>Chrysomelidae</taxon>
        <taxon>Bruchinae</taxon>
        <taxon>Bruchini</taxon>
        <taxon>Acanthoscelides</taxon>
    </lineage>
</organism>
<dbReference type="Proteomes" id="UP001152888">
    <property type="component" value="Unassembled WGS sequence"/>
</dbReference>
<dbReference type="Pfam" id="PF13843">
    <property type="entry name" value="DDE_Tnp_1_7"/>
    <property type="match status" value="1"/>
</dbReference>
<dbReference type="OrthoDB" id="6774577at2759"/>
<proteinExistence type="predicted"/>
<accession>A0A9P0P7S6</accession>
<name>A0A9P0P7S6_ACAOB</name>
<evidence type="ECO:0000259" key="1">
    <source>
        <dbReference type="Pfam" id="PF13843"/>
    </source>
</evidence>
<evidence type="ECO:0000313" key="3">
    <source>
        <dbReference type="Proteomes" id="UP001152888"/>
    </source>
</evidence>
<keyword evidence="3" id="KW-1185">Reference proteome</keyword>
<gene>
    <name evidence="2" type="ORF">ACAOBT_LOCUS8058</name>
</gene>
<dbReference type="InterPro" id="IPR029526">
    <property type="entry name" value="PGBD"/>
</dbReference>
<evidence type="ECO:0000313" key="2">
    <source>
        <dbReference type="EMBL" id="CAH1968772.1"/>
    </source>
</evidence>
<sequence length="207" mass="23993">MLDSNTHLIDTIRKNRKGLPKEVVDKKLKKGEVAAMENKDGITLLKWKDQRDVLVLSTKHDAEMVERSNNRIPKVVIDYNSGKSSVDLSDQMGSYSNPLRRSVKWYRKIAFELLLTTSMVNAFILYKNVTGCNIKITQFKKEVIRYLINTANNENIDHELPAKRRRHHSLKQKDGANKHKTRRCCKHCYKKITSFMVGNMLPIVHSK</sequence>
<protein>
    <recommendedName>
        <fullName evidence="1">PiggyBac transposable element-derived protein domain-containing protein</fullName>
    </recommendedName>
</protein>
<dbReference type="AlphaFoldDB" id="A0A9P0P7S6"/>
<dbReference type="PANTHER" id="PTHR46599">
    <property type="entry name" value="PIGGYBAC TRANSPOSABLE ELEMENT-DERIVED PROTEIN 4"/>
    <property type="match status" value="1"/>
</dbReference>
<dbReference type="PANTHER" id="PTHR46599:SF3">
    <property type="entry name" value="PIGGYBAC TRANSPOSABLE ELEMENT-DERIVED PROTEIN 4"/>
    <property type="match status" value="1"/>
</dbReference>